<dbReference type="GO" id="GO:0008237">
    <property type="term" value="F:metallopeptidase activity"/>
    <property type="evidence" value="ECO:0007669"/>
    <property type="project" value="UniProtKB-KW"/>
</dbReference>
<feature type="chain" id="PRO_5043481806" evidence="1">
    <location>
        <begin position="23"/>
        <end position="394"/>
    </location>
</feature>
<dbReference type="Gene3D" id="3.40.390.10">
    <property type="entry name" value="Collagenase (Catalytic Domain)"/>
    <property type="match status" value="1"/>
</dbReference>
<gene>
    <name evidence="2" type="ORF">ABEG20_13025</name>
</gene>
<dbReference type="PROSITE" id="PS51257">
    <property type="entry name" value="PROKAR_LIPOPROTEIN"/>
    <property type="match status" value="1"/>
</dbReference>
<dbReference type="Pfam" id="PF12388">
    <property type="entry name" value="Peptidase_M57"/>
    <property type="match status" value="1"/>
</dbReference>
<reference evidence="2" key="1">
    <citation type="submission" date="2024-05" db="EMBL/GenBank/DDBJ databases">
        <authorList>
            <person name="Kim S."/>
            <person name="Heo J."/>
            <person name="Choi H."/>
            <person name="Choi Y."/>
            <person name="Kwon S.-W."/>
            <person name="Kim Y."/>
        </authorList>
    </citation>
    <scope>NUCLEOTIDE SEQUENCE</scope>
    <source>
        <strain evidence="2">KACC 23697</strain>
    </source>
</reference>
<dbReference type="EMBL" id="CP157485">
    <property type="protein sequence ID" value="XBO46210.1"/>
    <property type="molecule type" value="Genomic_DNA"/>
</dbReference>
<dbReference type="RefSeq" id="WP_406823774.1">
    <property type="nucleotide sequence ID" value="NZ_CP157485.1"/>
</dbReference>
<dbReference type="InterPro" id="IPR024653">
    <property type="entry name" value="Peptidase_M10/M27/M57"/>
</dbReference>
<name>A0AAU7K138_9SPHI</name>
<accession>A0AAU7K138</accession>
<feature type="signal peptide" evidence="1">
    <location>
        <begin position="1"/>
        <end position="22"/>
    </location>
</feature>
<protein>
    <submittedName>
        <fullName evidence="2">M57 family metalloprotease</fullName>
    </submittedName>
</protein>
<keyword evidence="2" id="KW-0645">Protease</keyword>
<organism evidence="2">
    <name type="scientific">Pedobacter sp. KACC 23697</name>
    <dbReference type="NCBI Taxonomy" id="3149230"/>
    <lineage>
        <taxon>Bacteria</taxon>
        <taxon>Pseudomonadati</taxon>
        <taxon>Bacteroidota</taxon>
        <taxon>Sphingobacteriia</taxon>
        <taxon>Sphingobacteriales</taxon>
        <taxon>Sphingobacteriaceae</taxon>
        <taxon>Pedobacter</taxon>
    </lineage>
</organism>
<evidence type="ECO:0000313" key="2">
    <source>
        <dbReference type="EMBL" id="XBO46210.1"/>
    </source>
</evidence>
<proteinExistence type="predicted"/>
<sequence>MIKQKIYSLFAMLFLFMVCSCSKNKKLEIEQHNEISESVLASIKQMGFNTNNVTVMKDGYIVEGDIFLPKSSLGKAKNSSNLIIAKSEQYQTYNLVQNLPRTITISVSNLPAIYSTAASNAIARYNSLNLKINFQLVSSNGNIDIIGFNDAPTPTGITLGFGGFPFSGNPFNQIGLNTNPAAFGTNPDVGYITSVIQHEIGHCIGLRHTDYYDRGYSCPQQSGNEGNSYNSADPQRFSGAIQIPGTPASAEPNSFMLACNNGVDRSFNTNDIVALNYLYGYPTYTYSFRVTTMSNTPTYYGLILNGTHIAATISTPPVNTTSTYVYNINSYNPSSTLVVKISSGYIPVSATANANGSTVNGVINATDKTITFSNLNMSVQNGYVSIALKNYGLD</sequence>
<keyword evidence="2" id="KW-0378">Hydrolase</keyword>
<dbReference type="InterPro" id="IPR024079">
    <property type="entry name" value="MetalloPept_cat_dom_sf"/>
</dbReference>
<keyword evidence="1" id="KW-0732">Signal</keyword>
<keyword evidence="2" id="KW-0482">Metalloprotease</keyword>
<evidence type="ECO:0000256" key="1">
    <source>
        <dbReference type="SAM" id="SignalP"/>
    </source>
</evidence>
<dbReference type="AlphaFoldDB" id="A0AAU7K138"/>
<dbReference type="SUPFAM" id="SSF55486">
    <property type="entry name" value="Metalloproteases ('zincins'), catalytic domain"/>
    <property type="match status" value="1"/>
</dbReference>